<dbReference type="EMBL" id="GL945434">
    <property type="protein sequence ID" value="EGO24834.1"/>
    <property type="molecule type" value="Genomic_DNA"/>
</dbReference>
<dbReference type="RefSeq" id="XP_007318853.1">
    <property type="nucleotide sequence ID" value="XM_007318791.1"/>
</dbReference>
<feature type="compositionally biased region" description="Low complexity" evidence="1">
    <location>
        <begin position="47"/>
        <end position="99"/>
    </location>
</feature>
<feature type="compositionally biased region" description="Polar residues" evidence="1">
    <location>
        <begin position="1"/>
        <end position="20"/>
    </location>
</feature>
<dbReference type="Proteomes" id="UP000008064">
    <property type="component" value="Unassembled WGS sequence"/>
</dbReference>
<protein>
    <submittedName>
        <fullName evidence="2">Uncharacterized protein</fullName>
    </submittedName>
</protein>
<sequence length="363" mass="40007">MYSNGLGATSPGQLELSNNPFIEDPSNPHTRFPDITGSISSPPPQPQYQGQASYGNGHQGQPQYQQPYQNQAQYQNPQYQNQNQYQTPYQGQPQLQTQYASSSTYGPQYAGSPVSLAPQPTGRPFQPSSSFGQHLVSQVDSSQQQQYQQPQQYGGYQQGYQPAYPNQQSQQFTGYPNTGYNQGQQQQNTGYLSEFDPYSSLGQGQAQGAAPSHARTPSSSGNAHPRDFIRTHKTELEAWDSYSWKQLFNAFDALKEAWGTRKREIEARISALGGNGAPGLFGQSGYGGYQGGYGGYGSQQEVERLKGLLREVESHHDTVAASSLQLHEVYQYYRQSGDAASKRRVRESCNAALTGLPDLPGAW</sequence>
<evidence type="ECO:0000256" key="1">
    <source>
        <dbReference type="SAM" id="MobiDB-lite"/>
    </source>
</evidence>
<evidence type="ECO:0000313" key="3">
    <source>
        <dbReference type="Proteomes" id="UP000008064"/>
    </source>
</evidence>
<feature type="compositionally biased region" description="Polar residues" evidence="1">
    <location>
        <begin position="126"/>
        <end position="142"/>
    </location>
</feature>
<proteinExistence type="predicted"/>
<dbReference type="OrthoDB" id="3253876at2759"/>
<dbReference type="AlphaFoldDB" id="F8NY72"/>
<evidence type="ECO:0000313" key="2">
    <source>
        <dbReference type="EMBL" id="EGO24834.1"/>
    </source>
</evidence>
<feature type="region of interest" description="Disordered" evidence="1">
    <location>
        <begin position="1"/>
        <end position="226"/>
    </location>
</feature>
<feature type="compositionally biased region" description="Low complexity" evidence="1">
    <location>
        <begin position="177"/>
        <end position="191"/>
    </location>
</feature>
<name>F8NY72_SERL9</name>
<dbReference type="KEGG" id="sla:SERLADRAFT_468724"/>
<reference evidence="3" key="1">
    <citation type="journal article" date="2011" name="Science">
        <title>The plant cell wall-decomposing machinery underlies the functional diversity of forest fungi.</title>
        <authorList>
            <person name="Eastwood D.C."/>
            <person name="Floudas D."/>
            <person name="Binder M."/>
            <person name="Majcherczyk A."/>
            <person name="Schneider P."/>
            <person name="Aerts A."/>
            <person name="Asiegbu F.O."/>
            <person name="Baker S.E."/>
            <person name="Barry K."/>
            <person name="Bendiksby M."/>
            <person name="Blumentritt M."/>
            <person name="Coutinho P.M."/>
            <person name="Cullen D."/>
            <person name="de Vries R.P."/>
            <person name="Gathman A."/>
            <person name="Goodell B."/>
            <person name="Henrissat B."/>
            <person name="Ihrmark K."/>
            <person name="Kauserud H."/>
            <person name="Kohler A."/>
            <person name="LaButti K."/>
            <person name="Lapidus A."/>
            <person name="Lavin J.L."/>
            <person name="Lee Y.-H."/>
            <person name="Lindquist E."/>
            <person name="Lilly W."/>
            <person name="Lucas S."/>
            <person name="Morin E."/>
            <person name="Murat C."/>
            <person name="Oguiza J.A."/>
            <person name="Park J."/>
            <person name="Pisabarro A.G."/>
            <person name="Riley R."/>
            <person name="Rosling A."/>
            <person name="Salamov A."/>
            <person name="Schmidt O."/>
            <person name="Schmutz J."/>
            <person name="Skrede I."/>
            <person name="Stenlid J."/>
            <person name="Wiebenga A."/>
            <person name="Xie X."/>
            <person name="Kuees U."/>
            <person name="Hibbett D.S."/>
            <person name="Hoffmeister D."/>
            <person name="Hoegberg N."/>
            <person name="Martin F."/>
            <person name="Grigoriev I.V."/>
            <person name="Watkinson S.C."/>
        </authorList>
    </citation>
    <scope>NUCLEOTIDE SEQUENCE [LARGE SCALE GENOMIC DNA]</scope>
    <source>
        <strain evidence="3">S7.9</strain>
    </source>
</reference>
<accession>F8NY72</accession>
<dbReference type="GeneID" id="18819459"/>
<gene>
    <name evidence="2" type="ORF">SERLADRAFT_468724</name>
</gene>
<feature type="compositionally biased region" description="Low complexity" evidence="1">
    <location>
        <begin position="143"/>
        <end position="168"/>
    </location>
</feature>
<organism evidence="3">
    <name type="scientific">Serpula lacrymans var. lacrymans (strain S7.9)</name>
    <name type="common">Dry rot fungus</name>
    <dbReference type="NCBI Taxonomy" id="578457"/>
    <lineage>
        <taxon>Eukaryota</taxon>
        <taxon>Fungi</taxon>
        <taxon>Dikarya</taxon>
        <taxon>Basidiomycota</taxon>
        <taxon>Agaricomycotina</taxon>
        <taxon>Agaricomycetes</taxon>
        <taxon>Agaricomycetidae</taxon>
        <taxon>Boletales</taxon>
        <taxon>Coniophorineae</taxon>
        <taxon>Serpulaceae</taxon>
        <taxon>Serpula</taxon>
    </lineage>
</organism>
<dbReference type="HOGENOM" id="CLU_077716_0_0_1"/>